<accession>A0A928V7S5</accession>
<dbReference type="SMART" id="SM00260">
    <property type="entry name" value="CheW"/>
    <property type="match status" value="1"/>
</dbReference>
<dbReference type="PANTHER" id="PTHR43395:SF8">
    <property type="entry name" value="HISTIDINE KINASE"/>
    <property type="match status" value="1"/>
</dbReference>
<dbReference type="Pfam" id="PF00072">
    <property type="entry name" value="Response_reg"/>
    <property type="match status" value="1"/>
</dbReference>
<feature type="modified residue" description="4-aspartylphosphate" evidence="10">
    <location>
        <position position="926"/>
    </location>
</feature>
<evidence type="ECO:0000256" key="4">
    <source>
        <dbReference type="ARBA" id="ARBA00022553"/>
    </source>
</evidence>
<dbReference type="PROSITE" id="PS50851">
    <property type="entry name" value="CHEW"/>
    <property type="match status" value="1"/>
</dbReference>
<dbReference type="SMART" id="SM00387">
    <property type="entry name" value="HATPase_c"/>
    <property type="match status" value="1"/>
</dbReference>
<evidence type="ECO:0000256" key="1">
    <source>
        <dbReference type="ARBA" id="ARBA00000085"/>
    </source>
</evidence>
<dbReference type="SMART" id="SM00448">
    <property type="entry name" value="REC"/>
    <property type="match status" value="1"/>
</dbReference>
<comment type="catalytic activity">
    <reaction evidence="1">
        <text>ATP + protein L-histidine = ADP + protein N-phospho-L-histidine.</text>
        <dbReference type="EC" id="2.7.13.3"/>
    </reaction>
</comment>
<evidence type="ECO:0000313" key="16">
    <source>
        <dbReference type="EMBL" id="MBE8718700.1"/>
    </source>
</evidence>
<dbReference type="CDD" id="cd17546">
    <property type="entry name" value="REC_hyHK_CKI1_RcsC-like"/>
    <property type="match status" value="1"/>
</dbReference>
<evidence type="ECO:0000256" key="8">
    <source>
        <dbReference type="ARBA" id="ARBA00035100"/>
    </source>
</evidence>
<dbReference type="InterPro" id="IPR036890">
    <property type="entry name" value="HATPase_C_sf"/>
</dbReference>
<dbReference type="Gene3D" id="1.20.120.160">
    <property type="entry name" value="HPT domain"/>
    <property type="match status" value="1"/>
</dbReference>
<keyword evidence="5" id="KW-0808">Transferase</keyword>
<comment type="caution">
    <text evidence="16">The sequence shown here is derived from an EMBL/GenBank/DDBJ whole genome shotgun (WGS) entry which is preliminary data.</text>
</comment>
<feature type="compositionally biased region" description="Polar residues" evidence="11">
    <location>
        <begin position="357"/>
        <end position="366"/>
    </location>
</feature>
<dbReference type="InterPro" id="IPR051315">
    <property type="entry name" value="Bact_Chemotaxis_CheA"/>
</dbReference>
<dbReference type="InterPro" id="IPR001789">
    <property type="entry name" value="Sig_transdc_resp-reg_receiver"/>
</dbReference>
<dbReference type="Pfam" id="PF01627">
    <property type="entry name" value="Hpt"/>
    <property type="match status" value="1"/>
</dbReference>
<evidence type="ECO:0000256" key="2">
    <source>
        <dbReference type="ARBA" id="ARBA00012438"/>
    </source>
</evidence>
<dbReference type="Pfam" id="PF02518">
    <property type="entry name" value="HATPase_c"/>
    <property type="match status" value="1"/>
</dbReference>
<keyword evidence="6 16" id="KW-0418">Kinase</keyword>
<keyword evidence="4 10" id="KW-0597">Phosphoprotein</keyword>
<evidence type="ECO:0000256" key="11">
    <source>
        <dbReference type="SAM" id="MobiDB-lite"/>
    </source>
</evidence>
<evidence type="ECO:0000259" key="15">
    <source>
        <dbReference type="PROSITE" id="PS50894"/>
    </source>
</evidence>
<evidence type="ECO:0000313" key="17">
    <source>
        <dbReference type="Proteomes" id="UP000652567"/>
    </source>
</evidence>
<evidence type="ECO:0000256" key="10">
    <source>
        <dbReference type="PROSITE-ProRule" id="PRU00169"/>
    </source>
</evidence>
<dbReference type="SUPFAM" id="SSF50341">
    <property type="entry name" value="CheW-like"/>
    <property type="match status" value="1"/>
</dbReference>
<dbReference type="InterPro" id="IPR005467">
    <property type="entry name" value="His_kinase_dom"/>
</dbReference>
<organism evidence="16 17">
    <name type="scientific">Cellvibrio polysaccharolyticus</name>
    <dbReference type="NCBI Taxonomy" id="2082724"/>
    <lineage>
        <taxon>Bacteria</taxon>
        <taxon>Pseudomonadati</taxon>
        <taxon>Pseudomonadota</taxon>
        <taxon>Gammaproteobacteria</taxon>
        <taxon>Cellvibrionales</taxon>
        <taxon>Cellvibrionaceae</taxon>
        <taxon>Cellvibrio</taxon>
    </lineage>
</organism>
<dbReference type="InterPro" id="IPR004358">
    <property type="entry name" value="Sig_transdc_His_kin-like_C"/>
</dbReference>
<evidence type="ECO:0000256" key="7">
    <source>
        <dbReference type="ARBA" id="ARBA00023012"/>
    </source>
</evidence>
<evidence type="ECO:0000256" key="3">
    <source>
        <dbReference type="ARBA" id="ARBA00021495"/>
    </source>
</evidence>
<proteinExistence type="predicted"/>
<dbReference type="InterPro" id="IPR011006">
    <property type="entry name" value="CheY-like_superfamily"/>
</dbReference>
<evidence type="ECO:0000259" key="13">
    <source>
        <dbReference type="PROSITE" id="PS50110"/>
    </source>
</evidence>
<feature type="modified residue" description="Phosphohistidine" evidence="9">
    <location>
        <position position="221"/>
    </location>
</feature>
<sequence length="995" mass="109330">MNKTGLSRDQQDAIDLLIGELQQIVASSLDAPFTAADDRCALQHQLLELKHLSAAADIIGLQALQSIWHWLANNIQRLLRNNHFSDPEQTLLLDAWSAYFLDYLQQLRQGVVSHESLQPLASYLGSAVWMVPMEPVVWQQLQPALMQPDFSPDDKTAASKLPTLATVEMLSLVLPDDLNADLFEGLMIELPGQVNQFSEAIEGYLDRRHPDDLLVAQRVAHTVKGAANIVGIIGLANFMHFSEDLLEEIARCGLESNVRVRTLLMDMVDTLATLLDALLLDDVADKEALRVMQAVLDTCHELRQLEPQTALSVGDASNIFVSSGAALHRSESITLPASVTQETSLVGADIFNTATEVNNAPDANSQKADESPSLITSSSHSGKGTEKPASQLRIHEETAQDLLRLAGSSAIANNRLQSQVQDVKQQLQAIAQLHNKLVTLADDFGRLVDDHDGLADAHSELLSGATAGHIPHSDLHNFYQQLQEVVADARDATQATNARLRALDEQVWDQQRVHRESENLLLGMRMIPARNLEPRFQRCVRQASRLAGKQAQLVIEGGDTMIDSRVLHDIIDPLMHLLRNAVSHGIETTAGREAAGKTSQGCIKLQFHNQGQTIAIDVIDDGAGLDYEAIEQRALSLGITLPPENTLSSEKNRWLNQVIFSPGFSTYAAIDQTAGRGIGLDIVADSIASLKGKVSVNSWRGKGTHFTVRLPVKVISEPGLVVRQGEQQWAISARGVEQVLFLEAGQLEQQAAGWRYRFDNDWLNVYPISALAKTALNTTLPLAQHRALLVVESWPGQRAAVLVEQVVARKDMVVKPLTPYTPPVSGVTGATILGDGQVAPVLDLPHLLLEAISRNVNFSEYLTQLTAEQPQKSRRPLALVVDDSLSARRALAQVVSDFGMEVHTAKDGFEAVDIMRDKVPDIVLLDMEMPRMNGLELTAHIRSNEPTRHVPVVMITSRNTGKHRHLAEVAGVSNYLSKPFSEDELVEYLQYSIRH</sequence>
<dbReference type="InterPro" id="IPR002545">
    <property type="entry name" value="CheW-lke_dom"/>
</dbReference>
<evidence type="ECO:0000256" key="5">
    <source>
        <dbReference type="ARBA" id="ARBA00022679"/>
    </source>
</evidence>
<dbReference type="InterPro" id="IPR036061">
    <property type="entry name" value="CheW-like_dom_sf"/>
</dbReference>
<dbReference type="Pfam" id="PF01584">
    <property type="entry name" value="CheW"/>
    <property type="match status" value="1"/>
</dbReference>
<name>A0A928V7S5_9GAMM</name>
<evidence type="ECO:0000256" key="6">
    <source>
        <dbReference type="ARBA" id="ARBA00022777"/>
    </source>
</evidence>
<keyword evidence="7" id="KW-0902">Two-component regulatory system</keyword>
<gene>
    <name evidence="16" type="ORF">C4F51_16110</name>
</gene>
<dbReference type="Gene3D" id="2.30.30.40">
    <property type="entry name" value="SH3 Domains"/>
    <property type="match status" value="1"/>
</dbReference>
<dbReference type="PROSITE" id="PS50109">
    <property type="entry name" value="HIS_KIN"/>
    <property type="match status" value="1"/>
</dbReference>
<evidence type="ECO:0000256" key="9">
    <source>
        <dbReference type="PROSITE-ProRule" id="PRU00110"/>
    </source>
</evidence>
<evidence type="ECO:0000259" key="14">
    <source>
        <dbReference type="PROSITE" id="PS50851"/>
    </source>
</evidence>
<keyword evidence="17" id="KW-1185">Reference proteome</keyword>
<feature type="compositionally biased region" description="Polar residues" evidence="11">
    <location>
        <begin position="373"/>
        <end position="382"/>
    </location>
</feature>
<dbReference type="SUPFAM" id="SSF52172">
    <property type="entry name" value="CheY-like"/>
    <property type="match status" value="1"/>
</dbReference>
<feature type="domain" description="CheW-like" evidence="14">
    <location>
        <begin position="716"/>
        <end position="853"/>
    </location>
</feature>
<reference evidence="16" key="1">
    <citation type="submission" date="2018-07" db="EMBL/GenBank/DDBJ databases">
        <title>Genome assembly of strain Ka43.</title>
        <authorList>
            <person name="Kukolya J."/>
            <person name="Nagy I."/>
            <person name="Horvath B."/>
            <person name="Toth A."/>
        </authorList>
    </citation>
    <scope>NUCLEOTIDE SEQUENCE</scope>
    <source>
        <strain evidence="16">KB43</strain>
    </source>
</reference>
<dbReference type="EC" id="2.7.13.3" evidence="2"/>
<feature type="domain" description="Response regulatory" evidence="13">
    <location>
        <begin position="877"/>
        <end position="993"/>
    </location>
</feature>
<dbReference type="SUPFAM" id="SSF55874">
    <property type="entry name" value="ATPase domain of HSP90 chaperone/DNA topoisomerase II/histidine kinase"/>
    <property type="match status" value="1"/>
</dbReference>
<feature type="domain" description="Histidine kinase" evidence="12">
    <location>
        <begin position="499"/>
        <end position="714"/>
    </location>
</feature>
<dbReference type="Gene3D" id="3.30.565.10">
    <property type="entry name" value="Histidine kinase-like ATPase, C-terminal domain"/>
    <property type="match status" value="1"/>
</dbReference>
<feature type="domain" description="HPt" evidence="15">
    <location>
        <begin position="175"/>
        <end position="278"/>
    </location>
</feature>
<feature type="region of interest" description="Disordered" evidence="11">
    <location>
        <begin position="357"/>
        <end position="391"/>
    </location>
</feature>
<dbReference type="GO" id="GO:0000155">
    <property type="term" value="F:phosphorelay sensor kinase activity"/>
    <property type="evidence" value="ECO:0007669"/>
    <property type="project" value="UniProtKB-ARBA"/>
</dbReference>
<dbReference type="SUPFAM" id="SSF47226">
    <property type="entry name" value="Histidine-containing phosphotransfer domain, HPT domain"/>
    <property type="match status" value="1"/>
</dbReference>
<dbReference type="Proteomes" id="UP000652567">
    <property type="component" value="Unassembled WGS sequence"/>
</dbReference>
<dbReference type="EMBL" id="PRDL01000001">
    <property type="protein sequence ID" value="MBE8718700.1"/>
    <property type="molecule type" value="Genomic_DNA"/>
</dbReference>
<dbReference type="PANTHER" id="PTHR43395">
    <property type="entry name" value="SENSOR HISTIDINE KINASE CHEA"/>
    <property type="match status" value="1"/>
</dbReference>
<dbReference type="InterPro" id="IPR008207">
    <property type="entry name" value="Sig_transdc_His_kin_Hpt_dom"/>
</dbReference>
<dbReference type="PRINTS" id="PR00344">
    <property type="entry name" value="BCTRLSENSOR"/>
</dbReference>
<dbReference type="RefSeq" id="WP_193911470.1">
    <property type="nucleotide sequence ID" value="NZ_PRDL01000001.1"/>
</dbReference>
<dbReference type="Gene3D" id="3.40.50.2300">
    <property type="match status" value="1"/>
</dbReference>
<dbReference type="FunFam" id="3.30.565.10:FF:000016">
    <property type="entry name" value="Chemotaxis protein CheA, putative"/>
    <property type="match status" value="1"/>
</dbReference>
<dbReference type="AlphaFoldDB" id="A0A928V7S5"/>
<dbReference type="PROSITE" id="PS50894">
    <property type="entry name" value="HPT"/>
    <property type="match status" value="1"/>
</dbReference>
<dbReference type="PROSITE" id="PS50110">
    <property type="entry name" value="RESPONSE_REGULATORY"/>
    <property type="match status" value="1"/>
</dbReference>
<dbReference type="InterPro" id="IPR003594">
    <property type="entry name" value="HATPase_dom"/>
</dbReference>
<protein>
    <recommendedName>
        <fullName evidence="3">Chemotaxis protein CheA</fullName>
        <ecNumber evidence="2">2.7.13.3</ecNumber>
    </recommendedName>
</protein>
<dbReference type="InterPro" id="IPR036641">
    <property type="entry name" value="HPT_dom_sf"/>
</dbReference>
<dbReference type="GO" id="GO:0006935">
    <property type="term" value="P:chemotaxis"/>
    <property type="evidence" value="ECO:0007669"/>
    <property type="project" value="InterPro"/>
</dbReference>
<evidence type="ECO:0000259" key="12">
    <source>
        <dbReference type="PROSITE" id="PS50109"/>
    </source>
</evidence>
<comment type="function">
    <text evidence="8">Involved in the transmission of sensory signals from the chemoreceptors to the flagellar motors. CheA is autophosphorylated; it can transfer its phosphate group to either CheB or CheY.</text>
</comment>